<dbReference type="PROSITE" id="PS51257">
    <property type="entry name" value="PROKAR_LIPOPROTEIN"/>
    <property type="match status" value="1"/>
</dbReference>
<proteinExistence type="predicted"/>
<dbReference type="Pfam" id="PF16389">
    <property type="entry name" value="DUF4998"/>
    <property type="match status" value="1"/>
</dbReference>
<name>A0A1S9PCP5_9SPHI</name>
<dbReference type="STRING" id="1792845.BC343_08850"/>
<evidence type="ECO:0000313" key="3">
    <source>
        <dbReference type="EMBL" id="OOQ58754.1"/>
    </source>
</evidence>
<dbReference type="InterPro" id="IPR032181">
    <property type="entry name" value="DUF5013"/>
</dbReference>
<sequence length="405" mass="44306">MKNIFRVIVFLMLFAAVAGCRKYNDDYKTFLDGHEITYPGLAGGFGYRAGNLRAVLVWHPSPDPSIKNYVIAWNNGKDSLTVEATSHSPADSMVVSIPNLKEYVYGFRMVAHDNSGGTSVGQELNNVRVYGPVYQSTLLNRGYDLAHPYTLKADGSVDLNFVKPDSGNVSTTIEYTTNASGAKTVVLPAASNTANLPDFKFGTEVKYQSAYKPTRNAADQFNTLTKATYPTVKLIGDITILFIKNAGRPIYRKDSGTGKWGLLRDWLYNDAVVNQNGNTGGGFSTDDGGVVHMESKDWGAAVLDNGKVWQTFDLPAGKYEVEYETGYNGGTFKANELVAKGSTLPDINNLDGALAIFRGDQGNTGGNHTISFTLTETTTVSVGWVVHLELYTYLQFRSIKLRKTE</sequence>
<comment type="caution">
    <text evidence="3">The sequence shown here is derived from an EMBL/GenBank/DDBJ whole genome shotgun (WGS) entry which is preliminary data.</text>
</comment>
<protein>
    <recommendedName>
        <fullName evidence="2">DUF5013 domain-containing protein</fullName>
    </recommendedName>
</protein>
<dbReference type="OrthoDB" id="1043438at2"/>
<accession>A0A1S9PCP5</accession>
<keyword evidence="1" id="KW-0732">Signal</keyword>
<dbReference type="Proteomes" id="UP000189739">
    <property type="component" value="Unassembled WGS sequence"/>
</dbReference>
<gene>
    <name evidence="3" type="ORF">BC343_08850</name>
</gene>
<reference evidence="3 4" key="1">
    <citation type="submission" date="2016-07" db="EMBL/GenBank/DDBJ databases">
        <title>Genomic analysis of zinc-resistant bacterium Mucilaginibacter pedocola TBZ30.</title>
        <authorList>
            <person name="Huang J."/>
            <person name="Tang J."/>
        </authorList>
    </citation>
    <scope>NUCLEOTIDE SEQUENCE [LARGE SCALE GENOMIC DNA]</scope>
    <source>
        <strain evidence="3 4">TBZ30</strain>
    </source>
</reference>
<organism evidence="3 4">
    <name type="scientific">Mucilaginibacter pedocola</name>
    <dbReference type="NCBI Taxonomy" id="1792845"/>
    <lineage>
        <taxon>Bacteria</taxon>
        <taxon>Pseudomonadati</taxon>
        <taxon>Bacteroidota</taxon>
        <taxon>Sphingobacteriia</taxon>
        <taxon>Sphingobacteriales</taxon>
        <taxon>Sphingobacteriaceae</taxon>
        <taxon>Mucilaginibacter</taxon>
    </lineage>
</organism>
<feature type="chain" id="PRO_5012729870" description="DUF5013 domain-containing protein" evidence="1">
    <location>
        <begin position="19"/>
        <end position="405"/>
    </location>
</feature>
<keyword evidence="4" id="KW-1185">Reference proteome</keyword>
<feature type="domain" description="DUF5013" evidence="2">
    <location>
        <begin position="244"/>
        <end position="383"/>
    </location>
</feature>
<evidence type="ECO:0000313" key="4">
    <source>
        <dbReference type="Proteomes" id="UP000189739"/>
    </source>
</evidence>
<evidence type="ECO:0000256" key="1">
    <source>
        <dbReference type="SAM" id="SignalP"/>
    </source>
</evidence>
<dbReference type="RefSeq" id="WP_078349461.1">
    <property type="nucleotide sequence ID" value="NZ_MBTF01000023.1"/>
</dbReference>
<evidence type="ECO:0000259" key="2">
    <source>
        <dbReference type="Pfam" id="PF16405"/>
    </source>
</evidence>
<dbReference type="EMBL" id="MBTF01000023">
    <property type="protein sequence ID" value="OOQ58754.1"/>
    <property type="molecule type" value="Genomic_DNA"/>
</dbReference>
<dbReference type="AlphaFoldDB" id="A0A1S9PCP5"/>
<dbReference type="Pfam" id="PF16405">
    <property type="entry name" value="DUF5013"/>
    <property type="match status" value="1"/>
</dbReference>
<feature type="signal peptide" evidence="1">
    <location>
        <begin position="1"/>
        <end position="18"/>
    </location>
</feature>